<evidence type="ECO:0000256" key="1">
    <source>
        <dbReference type="SAM" id="MobiDB-lite"/>
    </source>
</evidence>
<protein>
    <submittedName>
        <fullName evidence="2">Uncharacterized protein</fullName>
    </submittedName>
</protein>
<reference evidence="2" key="1">
    <citation type="submission" date="2018-04" db="EMBL/GenBank/DDBJ databases">
        <title>WGS assembly of Panicum hallii.</title>
        <authorList>
            <person name="Lovell J."/>
            <person name="Jenkins J."/>
            <person name="Lowry D."/>
            <person name="Mamidi S."/>
            <person name="Sreedasyam A."/>
            <person name="Weng X."/>
            <person name="Barry K."/>
            <person name="Bonette J."/>
            <person name="Campitelli B."/>
            <person name="Daum C."/>
            <person name="Gordon S."/>
            <person name="Gould B."/>
            <person name="Lipzen A."/>
            <person name="Macqueen A."/>
            <person name="Palacio-Mejia J."/>
            <person name="Plott C."/>
            <person name="Shakirov E."/>
            <person name="Shu S."/>
            <person name="Yoshinaga Y."/>
            <person name="Zane M."/>
            <person name="Rokhsar D."/>
            <person name="Grimwood J."/>
            <person name="Schmutz J."/>
            <person name="Juenger T."/>
        </authorList>
    </citation>
    <scope>NUCLEOTIDE SEQUENCE [LARGE SCALE GENOMIC DNA]</scope>
    <source>
        <strain evidence="2">FIL2</strain>
    </source>
</reference>
<name>A0A2T8KHV6_9POAL</name>
<dbReference type="EMBL" id="CM008048">
    <property type="protein sequence ID" value="PVH61746.1"/>
    <property type="molecule type" value="Genomic_DNA"/>
</dbReference>
<dbReference type="AlphaFoldDB" id="A0A2T8KHV6"/>
<feature type="compositionally biased region" description="Low complexity" evidence="1">
    <location>
        <begin position="70"/>
        <end position="79"/>
    </location>
</feature>
<organism evidence="2">
    <name type="scientific">Panicum hallii</name>
    <dbReference type="NCBI Taxonomy" id="206008"/>
    <lineage>
        <taxon>Eukaryota</taxon>
        <taxon>Viridiplantae</taxon>
        <taxon>Streptophyta</taxon>
        <taxon>Embryophyta</taxon>
        <taxon>Tracheophyta</taxon>
        <taxon>Spermatophyta</taxon>
        <taxon>Magnoliopsida</taxon>
        <taxon>Liliopsida</taxon>
        <taxon>Poales</taxon>
        <taxon>Poaceae</taxon>
        <taxon>PACMAD clade</taxon>
        <taxon>Panicoideae</taxon>
        <taxon>Panicodae</taxon>
        <taxon>Paniceae</taxon>
        <taxon>Panicinae</taxon>
        <taxon>Panicum</taxon>
        <taxon>Panicum sect. Panicum</taxon>
    </lineage>
</organism>
<proteinExistence type="predicted"/>
<sequence length="95" mass="10668">MRWRRWPTLSPSIRVDSTMAAADAHPCPSPLHLRRLERRPAAYPHHAQIDRLPRVDAAPRQTRGTAEAGPALRPVVPELPLRRRSACRPLPPAPP</sequence>
<gene>
    <name evidence="2" type="ORF">PAHAL_3G112700</name>
</gene>
<dbReference type="Gramene" id="PVH61746">
    <property type="protein sequence ID" value="PVH61746"/>
    <property type="gene ID" value="PAHAL_3G112700"/>
</dbReference>
<dbReference type="Proteomes" id="UP000243499">
    <property type="component" value="Chromosome 3"/>
</dbReference>
<evidence type="ECO:0000313" key="2">
    <source>
        <dbReference type="EMBL" id="PVH61746.1"/>
    </source>
</evidence>
<feature type="region of interest" description="Disordered" evidence="1">
    <location>
        <begin position="54"/>
        <end position="95"/>
    </location>
</feature>
<accession>A0A2T8KHV6</accession>